<dbReference type="AlphaFoldDB" id="A0A2R6WW43"/>
<name>A0A2R6WW43_MARPO</name>
<dbReference type="EMBL" id="KZ772725">
    <property type="protein sequence ID" value="PTQ38075.1"/>
    <property type="molecule type" value="Genomic_DNA"/>
</dbReference>
<keyword evidence="2" id="KW-1185">Reference proteome</keyword>
<proteinExistence type="predicted"/>
<protein>
    <submittedName>
        <fullName evidence="1">Uncharacterized protein</fullName>
    </submittedName>
</protein>
<organism evidence="1 2">
    <name type="scientific">Marchantia polymorpha</name>
    <name type="common">Common liverwort</name>
    <name type="synonym">Marchantia aquatica</name>
    <dbReference type="NCBI Taxonomy" id="3197"/>
    <lineage>
        <taxon>Eukaryota</taxon>
        <taxon>Viridiplantae</taxon>
        <taxon>Streptophyta</taxon>
        <taxon>Embryophyta</taxon>
        <taxon>Marchantiophyta</taxon>
        <taxon>Marchantiopsida</taxon>
        <taxon>Marchantiidae</taxon>
        <taxon>Marchantiales</taxon>
        <taxon>Marchantiaceae</taxon>
        <taxon>Marchantia</taxon>
    </lineage>
</organism>
<evidence type="ECO:0000313" key="2">
    <source>
        <dbReference type="Proteomes" id="UP000244005"/>
    </source>
</evidence>
<accession>A0A2R6WW43</accession>
<dbReference type="Gramene" id="Mp6g07080.1">
    <property type="protein sequence ID" value="Mp6g07080.1.cds1"/>
    <property type="gene ID" value="Mp6g07080"/>
</dbReference>
<gene>
    <name evidence="1" type="ORF">MARPO_0053s0022</name>
</gene>
<sequence length="75" mass="8591">MLTVVDEGDTAVLRQLVGGNRVFGKLKRAYVRYDFGCQGWVLIEGKEYFGIKEASGALAWRFRRMDFELVDKNPC</sequence>
<reference evidence="2" key="1">
    <citation type="journal article" date="2017" name="Cell">
        <title>Insights into land plant evolution garnered from the Marchantia polymorpha genome.</title>
        <authorList>
            <person name="Bowman J.L."/>
            <person name="Kohchi T."/>
            <person name="Yamato K.T."/>
            <person name="Jenkins J."/>
            <person name="Shu S."/>
            <person name="Ishizaki K."/>
            <person name="Yamaoka S."/>
            <person name="Nishihama R."/>
            <person name="Nakamura Y."/>
            <person name="Berger F."/>
            <person name="Adam C."/>
            <person name="Aki S.S."/>
            <person name="Althoff F."/>
            <person name="Araki T."/>
            <person name="Arteaga-Vazquez M.A."/>
            <person name="Balasubrmanian S."/>
            <person name="Barry K."/>
            <person name="Bauer D."/>
            <person name="Boehm C.R."/>
            <person name="Briginshaw L."/>
            <person name="Caballero-Perez J."/>
            <person name="Catarino B."/>
            <person name="Chen F."/>
            <person name="Chiyoda S."/>
            <person name="Chovatia M."/>
            <person name="Davies K.M."/>
            <person name="Delmans M."/>
            <person name="Demura T."/>
            <person name="Dierschke T."/>
            <person name="Dolan L."/>
            <person name="Dorantes-Acosta A.E."/>
            <person name="Eklund D.M."/>
            <person name="Florent S.N."/>
            <person name="Flores-Sandoval E."/>
            <person name="Fujiyama A."/>
            <person name="Fukuzawa H."/>
            <person name="Galik B."/>
            <person name="Grimanelli D."/>
            <person name="Grimwood J."/>
            <person name="Grossniklaus U."/>
            <person name="Hamada T."/>
            <person name="Haseloff J."/>
            <person name="Hetherington A.J."/>
            <person name="Higo A."/>
            <person name="Hirakawa Y."/>
            <person name="Hundley H.N."/>
            <person name="Ikeda Y."/>
            <person name="Inoue K."/>
            <person name="Inoue S.I."/>
            <person name="Ishida S."/>
            <person name="Jia Q."/>
            <person name="Kakita M."/>
            <person name="Kanazawa T."/>
            <person name="Kawai Y."/>
            <person name="Kawashima T."/>
            <person name="Kennedy M."/>
            <person name="Kinose K."/>
            <person name="Kinoshita T."/>
            <person name="Kohara Y."/>
            <person name="Koide E."/>
            <person name="Komatsu K."/>
            <person name="Kopischke S."/>
            <person name="Kubo M."/>
            <person name="Kyozuka J."/>
            <person name="Lagercrantz U."/>
            <person name="Lin S.S."/>
            <person name="Lindquist E."/>
            <person name="Lipzen A.M."/>
            <person name="Lu C.W."/>
            <person name="De Luna E."/>
            <person name="Martienssen R.A."/>
            <person name="Minamino N."/>
            <person name="Mizutani M."/>
            <person name="Mizutani M."/>
            <person name="Mochizuki N."/>
            <person name="Monte I."/>
            <person name="Mosher R."/>
            <person name="Nagasaki H."/>
            <person name="Nakagami H."/>
            <person name="Naramoto S."/>
            <person name="Nishitani K."/>
            <person name="Ohtani M."/>
            <person name="Okamoto T."/>
            <person name="Okumura M."/>
            <person name="Phillips J."/>
            <person name="Pollak B."/>
            <person name="Reinders A."/>
            <person name="Rovekamp M."/>
            <person name="Sano R."/>
            <person name="Sawa S."/>
            <person name="Schmid M.W."/>
            <person name="Shirakawa M."/>
            <person name="Solano R."/>
            <person name="Spunde A."/>
            <person name="Suetsugu N."/>
            <person name="Sugano S."/>
            <person name="Sugiyama A."/>
            <person name="Sun R."/>
            <person name="Suzuki Y."/>
            <person name="Takenaka M."/>
            <person name="Takezawa D."/>
            <person name="Tomogane H."/>
            <person name="Tsuzuki M."/>
            <person name="Ueda T."/>
            <person name="Umeda M."/>
            <person name="Ward J.M."/>
            <person name="Watanabe Y."/>
            <person name="Yazaki K."/>
            <person name="Yokoyama R."/>
            <person name="Yoshitake Y."/>
            <person name="Yotsui I."/>
            <person name="Zachgo S."/>
            <person name="Schmutz J."/>
        </authorList>
    </citation>
    <scope>NUCLEOTIDE SEQUENCE [LARGE SCALE GENOMIC DNA]</scope>
    <source>
        <strain evidence="2">Tak-1</strain>
    </source>
</reference>
<evidence type="ECO:0000313" key="1">
    <source>
        <dbReference type="EMBL" id="PTQ38075.1"/>
    </source>
</evidence>
<dbReference type="Proteomes" id="UP000244005">
    <property type="component" value="Unassembled WGS sequence"/>
</dbReference>